<dbReference type="GO" id="GO:0005763">
    <property type="term" value="C:mitochondrial small ribosomal subunit"/>
    <property type="evidence" value="ECO:0007669"/>
    <property type="project" value="TreeGrafter"/>
</dbReference>
<feature type="domain" description="Small ribosomal subunit protein mS35 mitochondrial conserved" evidence="2">
    <location>
        <begin position="192"/>
        <end position="264"/>
    </location>
</feature>
<dbReference type="InterPro" id="IPR039848">
    <property type="entry name" value="Ribosomal_mS35_mt"/>
</dbReference>
<feature type="region of interest" description="Disordered" evidence="1">
    <location>
        <begin position="61"/>
        <end position="91"/>
    </location>
</feature>
<name>A0A4Y7NMB6_9CRUS</name>
<dbReference type="PANTHER" id="PTHR13490:SF0">
    <property type="entry name" value="SMALL RIBOSOMAL SUBUNIT PROTEIN MS35"/>
    <property type="match status" value="1"/>
</dbReference>
<evidence type="ECO:0000256" key="1">
    <source>
        <dbReference type="SAM" id="MobiDB-lite"/>
    </source>
</evidence>
<gene>
    <name evidence="3" type="primary">EOG090X09BG</name>
</gene>
<evidence type="ECO:0000313" key="3">
    <source>
        <dbReference type="EMBL" id="SVE94352.1"/>
    </source>
</evidence>
<dbReference type="PANTHER" id="PTHR13490">
    <property type="entry name" value="MITOCHONDRIAL 28S RIBOSOMAL PROTEIN S28"/>
    <property type="match status" value="1"/>
</dbReference>
<organism evidence="3">
    <name type="scientific">Simocephalus serrulatus</name>
    <dbReference type="NCBI Taxonomy" id="117539"/>
    <lineage>
        <taxon>Eukaryota</taxon>
        <taxon>Metazoa</taxon>
        <taxon>Ecdysozoa</taxon>
        <taxon>Arthropoda</taxon>
        <taxon>Crustacea</taxon>
        <taxon>Branchiopoda</taxon>
        <taxon>Diplostraca</taxon>
        <taxon>Cladocera</taxon>
        <taxon>Anomopoda</taxon>
        <taxon>Daphniidae</taxon>
        <taxon>Simocephalus</taxon>
    </lineage>
</organism>
<dbReference type="GO" id="GO:0032543">
    <property type="term" value="P:mitochondrial translation"/>
    <property type="evidence" value="ECO:0007669"/>
    <property type="project" value="InterPro"/>
</dbReference>
<dbReference type="GO" id="GO:0003735">
    <property type="term" value="F:structural constituent of ribosome"/>
    <property type="evidence" value="ECO:0007669"/>
    <property type="project" value="InterPro"/>
</dbReference>
<dbReference type="EMBL" id="LR024733">
    <property type="protein sequence ID" value="SVE94352.1"/>
    <property type="molecule type" value="mRNA"/>
</dbReference>
<dbReference type="Pfam" id="PF10213">
    <property type="entry name" value="MRP-S28"/>
    <property type="match status" value="1"/>
</dbReference>
<accession>A0A4Y7NMB6</accession>
<dbReference type="InterPro" id="IPR019349">
    <property type="entry name" value="Ribosomal_mS35_mit"/>
</dbReference>
<sequence length="343" mass="39541">METIICSEKMSAIVNLRVFRSFQQYVSSRLISNYPSALNKNNEVKNVDGEDEFRTLDLRANKSNNRVNRRKPGYKKSPVFPPRSNKMPTDQDWPSVWPVARVFHPASVPLPLHQGWVVPGATPPGKFANAELMKIPNFLHLTPPAVQRQCEALKKFCTAWPKGLDTDEKIEQHFPIQITTSDYLHSSPTIRDARARIVTLQVKLNSLSLDSHAKDKLLRLVKERYNPQTDVLTIVSERCPLRKQNLDYAMYLLNVLVSESRKNEPWENEKSEADMEKYVWEGSQSQRTLKQLLERMPESDKTPKPEVIEQYAQAVTRFHNEGEDTEKVNEYKESVKKLLGLRA</sequence>
<dbReference type="AlphaFoldDB" id="A0A4Y7NMB6"/>
<evidence type="ECO:0000259" key="2">
    <source>
        <dbReference type="Pfam" id="PF10213"/>
    </source>
</evidence>
<reference evidence="3" key="1">
    <citation type="submission" date="2018-08" db="EMBL/GenBank/DDBJ databases">
        <authorList>
            <person name="Cornetti L."/>
        </authorList>
    </citation>
    <scope>NUCLEOTIDE SEQUENCE</scope>
    <source>
        <strain evidence="3">OM-SAIQ-clone2</strain>
    </source>
</reference>
<protein>
    <submittedName>
        <fullName evidence="3">EOG090X09BG</fullName>
    </submittedName>
</protein>
<proteinExistence type="evidence at transcript level"/>